<gene>
    <name evidence="1" type="ORF">N0V87_001468</name>
</gene>
<dbReference type="EMBL" id="JAPEUV010000009">
    <property type="protein sequence ID" value="KAJ4341805.1"/>
    <property type="molecule type" value="Genomic_DNA"/>
</dbReference>
<evidence type="ECO:0000313" key="1">
    <source>
        <dbReference type="EMBL" id="KAJ4341805.1"/>
    </source>
</evidence>
<name>A0A9W8X610_9PLEO</name>
<dbReference type="SUPFAM" id="SSF54909">
    <property type="entry name" value="Dimeric alpha+beta barrel"/>
    <property type="match status" value="1"/>
</dbReference>
<dbReference type="Proteomes" id="UP001140562">
    <property type="component" value="Unassembled WGS sequence"/>
</dbReference>
<dbReference type="PANTHER" id="PTHR40257:SF1">
    <property type="entry name" value="DUF1330 DOMAIN-CONTAINING PROTEIN"/>
    <property type="match status" value="1"/>
</dbReference>
<keyword evidence="2" id="KW-1185">Reference proteome</keyword>
<dbReference type="OrthoDB" id="3500395at2759"/>
<dbReference type="Gene3D" id="3.30.70.100">
    <property type="match status" value="1"/>
</dbReference>
<sequence>MPVFPISQTSLNAIEQTHDANKAIFMLNLWRFRSEALCVLEHAHLSSGPCTGREATERYRAAIQDVLPPNARIHFLGNFEGMVAGPDGEKWDLVTVVRYESLKGFRDMVESKLYKDEVEPHRVAGLEEWRLVAIGGLGEFSA</sequence>
<dbReference type="AlphaFoldDB" id="A0A9W8X610"/>
<dbReference type="PANTHER" id="PTHR40257">
    <property type="match status" value="1"/>
</dbReference>
<protein>
    <recommendedName>
        <fullName evidence="3">DUF1330 domain-containing protein</fullName>
    </recommendedName>
</protein>
<evidence type="ECO:0008006" key="3">
    <source>
        <dbReference type="Google" id="ProtNLM"/>
    </source>
</evidence>
<evidence type="ECO:0000313" key="2">
    <source>
        <dbReference type="Proteomes" id="UP001140562"/>
    </source>
</evidence>
<comment type="caution">
    <text evidence="1">The sequence shown here is derived from an EMBL/GenBank/DDBJ whole genome shotgun (WGS) entry which is preliminary data.</text>
</comment>
<proteinExistence type="predicted"/>
<accession>A0A9W8X610</accession>
<organism evidence="1 2">
    <name type="scientific">Didymella glomerata</name>
    <dbReference type="NCBI Taxonomy" id="749621"/>
    <lineage>
        <taxon>Eukaryota</taxon>
        <taxon>Fungi</taxon>
        <taxon>Dikarya</taxon>
        <taxon>Ascomycota</taxon>
        <taxon>Pezizomycotina</taxon>
        <taxon>Dothideomycetes</taxon>
        <taxon>Pleosporomycetidae</taxon>
        <taxon>Pleosporales</taxon>
        <taxon>Pleosporineae</taxon>
        <taxon>Didymellaceae</taxon>
        <taxon>Didymella</taxon>
    </lineage>
</organism>
<dbReference type="InterPro" id="IPR011008">
    <property type="entry name" value="Dimeric_a/b-barrel"/>
</dbReference>
<reference evidence="1" key="1">
    <citation type="submission" date="2022-10" db="EMBL/GenBank/DDBJ databases">
        <title>Tapping the CABI collections for fungal endophytes: first genome assemblies for Collariella, Neodidymelliopsis, Ascochyta clinopodiicola, Didymella pomorum, Didymosphaeria variabile, Neocosmospora piperis and Neocucurbitaria cava.</title>
        <authorList>
            <person name="Hill R."/>
        </authorList>
    </citation>
    <scope>NUCLEOTIDE SEQUENCE</scope>
    <source>
        <strain evidence="1">IMI 360193</strain>
    </source>
</reference>